<sequence length="159" mass="17471">MRHKKHSHSLAGRSSPHRAAMLSNMAASLIEHDRIETTLAKAKALRPFVEKIITKAKQASLKTDKKDAVHLRRLALKDVRNEDMVTLLFNEKVKEFANRTGGYTRIYKLALPRVSDAAEMAIIEFVKADDQGYKKSKKPAKGKKAAAAPAADAAPAAQA</sequence>
<evidence type="ECO:0000256" key="2">
    <source>
        <dbReference type="ARBA" id="ARBA00022980"/>
    </source>
</evidence>
<proteinExistence type="inferred from homology"/>
<reference evidence="7 8" key="1">
    <citation type="submission" date="2019-07" db="EMBL/GenBank/DDBJ databases">
        <title>Description of 53C-WASEF.</title>
        <authorList>
            <person name="Pitt A."/>
            <person name="Hahn M.W."/>
        </authorList>
    </citation>
    <scope>NUCLEOTIDE SEQUENCE [LARGE SCALE GENOMIC DNA]</scope>
    <source>
        <strain evidence="7 8">53C-WASEF</strain>
    </source>
</reference>
<evidence type="ECO:0000256" key="6">
    <source>
        <dbReference type="SAM" id="MobiDB-lite"/>
    </source>
</evidence>
<dbReference type="Gene3D" id="3.90.1030.10">
    <property type="entry name" value="Ribosomal protein L17"/>
    <property type="match status" value="1"/>
</dbReference>
<feature type="compositionally biased region" description="Basic residues" evidence="6">
    <location>
        <begin position="134"/>
        <end position="144"/>
    </location>
</feature>
<comment type="similarity">
    <text evidence="1 4 5">Belongs to the bacterial ribosomal protein bL17 family.</text>
</comment>
<dbReference type="InterPro" id="IPR000456">
    <property type="entry name" value="Ribosomal_bL17"/>
</dbReference>
<dbReference type="InterPro" id="IPR047859">
    <property type="entry name" value="Ribosomal_bL17_CS"/>
</dbReference>
<evidence type="ECO:0000256" key="5">
    <source>
        <dbReference type="RuleBase" id="RU000660"/>
    </source>
</evidence>
<dbReference type="AlphaFoldDB" id="A0A556QKV0"/>
<dbReference type="GO" id="GO:0022625">
    <property type="term" value="C:cytosolic large ribosomal subunit"/>
    <property type="evidence" value="ECO:0007669"/>
    <property type="project" value="TreeGrafter"/>
</dbReference>
<dbReference type="PANTHER" id="PTHR14413">
    <property type="entry name" value="RIBOSOMAL PROTEIN L17"/>
    <property type="match status" value="1"/>
</dbReference>
<keyword evidence="3 4" id="KW-0687">Ribonucleoprotein</keyword>
<dbReference type="RefSeq" id="WP_144353669.1">
    <property type="nucleotide sequence ID" value="NZ_CBCRVV010000013.1"/>
</dbReference>
<evidence type="ECO:0000256" key="4">
    <source>
        <dbReference type="HAMAP-Rule" id="MF_01368"/>
    </source>
</evidence>
<evidence type="ECO:0000313" key="7">
    <source>
        <dbReference type="EMBL" id="TSJ77266.1"/>
    </source>
</evidence>
<dbReference type="Pfam" id="PF01196">
    <property type="entry name" value="Ribosomal_L17"/>
    <property type="match status" value="1"/>
</dbReference>
<keyword evidence="8" id="KW-1185">Reference proteome</keyword>
<dbReference type="SUPFAM" id="SSF64263">
    <property type="entry name" value="Prokaryotic ribosomal protein L17"/>
    <property type="match status" value="1"/>
</dbReference>
<dbReference type="PANTHER" id="PTHR14413:SF16">
    <property type="entry name" value="LARGE RIBOSOMAL SUBUNIT PROTEIN BL17M"/>
    <property type="match status" value="1"/>
</dbReference>
<dbReference type="PROSITE" id="PS01167">
    <property type="entry name" value="RIBOSOMAL_L17"/>
    <property type="match status" value="1"/>
</dbReference>
<evidence type="ECO:0000313" key="8">
    <source>
        <dbReference type="Proteomes" id="UP000315648"/>
    </source>
</evidence>
<dbReference type="OrthoDB" id="9809073at2"/>
<dbReference type="GO" id="GO:0003735">
    <property type="term" value="F:structural constituent of ribosome"/>
    <property type="evidence" value="ECO:0007669"/>
    <property type="project" value="InterPro"/>
</dbReference>
<evidence type="ECO:0000256" key="3">
    <source>
        <dbReference type="ARBA" id="ARBA00023274"/>
    </source>
</evidence>
<gene>
    <name evidence="4" type="primary">rplQ</name>
    <name evidence="7" type="ORF">FPL22_14310</name>
</gene>
<organism evidence="7 8">
    <name type="scientific">Rariglobus hedericola</name>
    <dbReference type="NCBI Taxonomy" id="2597822"/>
    <lineage>
        <taxon>Bacteria</taxon>
        <taxon>Pseudomonadati</taxon>
        <taxon>Verrucomicrobiota</taxon>
        <taxon>Opitutia</taxon>
        <taxon>Opitutales</taxon>
        <taxon>Opitutaceae</taxon>
        <taxon>Rariglobus</taxon>
    </lineage>
</organism>
<keyword evidence="2 4" id="KW-0689">Ribosomal protein</keyword>
<protein>
    <recommendedName>
        <fullName evidence="4">Large ribosomal subunit protein bL17</fullName>
    </recommendedName>
</protein>
<comment type="caution">
    <text evidence="7">The sequence shown here is derived from an EMBL/GenBank/DDBJ whole genome shotgun (WGS) entry which is preliminary data.</text>
</comment>
<dbReference type="GO" id="GO:0006412">
    <property type="term" value="P:translation"/>
    <property type="evidence" value="ECO:0007669"/>
    <property type="project" value="UniProtKB-UniRule"/>
</dbReference>
<evidence type="ECO:0000256" key="1">
    <source>
        <dbReference type="ARBA" id="ARBA00008777"/>
    </source>
</evidence>
<feature type="region of interest" description="Disordered" evidence="6">
    <location>
        <begin position="132"/>
        <end position="159"/>
    </location>
</feature>
<feature type="compositionally biased region" description="Low complexity" evidence="6">
    <location>
        <begin position="145"/>
        <end position="159"/>
    </location>
</feature>
<dbReference type="InterPro" id="IPR036373">
    <property type="entry name" value="Ribosomal_bL17_sf"/>
</dbReference>
<dbReference type="Proteomes" id="UP000315648">
    <property type="component" value="Unassembled WGS sequence"/>
</dbReference>
<comment type="subunit">
    <text evidence="4">Part of the 50S ribosomal subunit. Contacts protein L32.</text>
</comment>
<dbReference type="NCBIfam" id="TIGR00059">
    <property type="entry name" value="L17"/>
    <property type="match status" value="1"/>
</dbReference>
<dbReference type="HAMAP" id="MF_01368">
    <property type="entry name" value="Ribosomal_bL17"/>
    <property type="match status" value="1"/>
</dbReference>
<name>A0A556QKV0_9BACT</name>
<accession>A0A556QKV0</accession>
<dbReference type="EMBL" id="VMBG01000002">
    <property type="protein sequence ID" value="TSJ77266.1"/>
    <property type="molecule type" value="Genomic_DNA"/>
</dbReference>